<protein>
    <submittedName>
        <fullName evidence="2">Uncharacterized protein</fullName>
    </submittedName>
</protein>
<evidence type="ECO:0000256" key="1">
    <source>
        <dbReference type="SAM" id="MobiDB-lite"/>
    </source>
</evidence>
<evidence type="ECO:0000313" key="2">
    <source>
        <dbReference type="EMBL" id="KAJ2800497.1"/>
    </source>
</evidence>
<name>A0A9W8HSH7_9FUNG</name>
<evidence type="ECO:0000313" key="3">
    <source>
        <dbReference type="Proteomes" id="UP001140094"/>
    </source>
</evidence>
<gene>
    <name evidence="2" type="ORF">H4R20_004036</name>
</gene>
<dbReference type="EMBL" id="JANBUO010000974">
    <property type="protein sequence ID" value="KAJ2800497.1"/>
    <property type="molecule type" value="Genomic_DNA"/>
</dbReference>
<accession>A0A9W8HSH7</accession>
<sequence>MSTPYSRSYKRSNSTISQVCDHGFYSRSSVAELPSEAPLLARLRYRQDLRASMVGEQGSDTHAYNSSKRLTMPRRYTRTTGIDNNSPDSLLTKLRRLQDLRASIVEQDQCDTEPCNDASRVATPKNYSRSSEVGEKPPHSLLTKLRHRQEQRASMAERTENTPPPNNVSRPPLIATKSYTCDKNVLYNSNSSLLGRLRHRQEERASKAVEQWETQQYNMDTPYSAAVSSWLYEKSIFNNSPPPVPSHGISDAWFGLPYAQMYISKTGTDGYFTSNIRRAGRVQFPTLEMSGVKISDLLRILGRSADDRHATNLSSVFGGNPVQCYNQQKLLLPQQPKSESLEDPRPRSPYLFSVDSEPPSTAATEASHSQVVSPSPGGAVEQCRIVHISSVAELQPDKPQLVNVDSVGENYTIKPSFA</sequence>
<dbReference type="AlphaFoldDB" id="A0A9W8HSH7"/>
<dbReference type="Proteomes" id="UP001140094">
    <property type="component" value="Unassembled WGS sequence"/>
</dbReference>
<keyword evidence="3" id="KW-1185">Reference proteome</keyword>
<feature type="compositionally biased region" description="Basic and acidic residues" evidence="1">
    <location>
        <begin position="148"/>
        <end position="160"/>
    </location>
</feature>
<proteinExistence type="predicted"/>
<feature type="region of interest" description="Disordered" evidence="1">
    <location>
        <begin position="111"/>
        <end position="173"/>
    </location>
</feature>
<organism evidence="2 3">
    <name type="scientific">Coemansia guatemalensis</name>
    <dbReference type="NCBI Taxonomy" id="2761395"/>
    <lineage>
        <taxon>Eukaryota</taxon>
        <taxon>Fungi</taxon>
        <taxon>Fungi incertae sedis</taxon>
        <taxon>Zoopagomycota</taxon>
        <taxon>Kickxellomycotina</taxon>
        <taxon>Kickxellomycetes</taxon>
        <taxon>Kickxellales</taxon>
        <taxon>Kickxellaceae</taxon>
        <taxon>Coemansia</taxon>
    </lineage>
</organism>
<reference evidence="2" key="1">
    <citation type="submission" date="2022-07" db="EMBL/GenBank/DDBJ databases">
        <title>Phylogenomic reconstructions and comparative analyses of Kickxellomycotina fungi.</title>
        <authorList>
            <person name="Reynolds N.K."/>
            <person name="Stajich J.E."/>
            <person name="Barry K."/>
            <person name="Grigoriev I.V."/>
            <person name="Crous P."/>
            <person name="Smith M.E."/>
        </authorList>
    </citation>
    <scope>NUCLEOTIDE SEQUENCE</scope>
    <source>
        <strain evidence="2">NRRL 1565</strain>
    </source>
</reference>
<dbReference type="OrthoDB" id="5549399at2759"/>
<comment type="caution">
    <text evidence="2">The sequence shown here is derived from an EMBL/GenBank/DDBJ whole genome shotgun (WGS) entry which is preliminary data.</text>
</comment>
<feature type="compositionally biased region" description="Polar residues" evidence="1">
    <location>
        <begin position="358"/>
        <end position="373"/>
    </location>
</feature>
<feature type="region of interest" description="Disordered" evidence="1">
    <location>
        <begin position="356"/>
        <end position="376"/>
    </location>
</feature>